<name>A0A655JGW3_MYCTX</name>
<gene>
    <name evidence="2" type="ORF">ERS007720_03532</name>
</gene>
<evidence type="ECO:0000313" key="3">
    <source>
        <dbReference type="Proteomes" id="UP000044938"/>
    </source>
</evidence>
<reference evidence="2 3" key="1">
    <citation type="submission" date="2015-03" db="EMBL/GenBank/DDBJ databases">
        <authorList>
            <consortium name="Pathogen Informatics"/>
        </authorList>
    </citation>
    <scope>NUCLEOTIDE SEQUENCE [LARGE SCALE GENOMIC DNA]</scope>
    <source>
        <strain evidence="2 3">M09401471</strain>
    </source>
</reference>
<evidence type="ECO:0000256" key="1">
    <source>
        <dbReference type="SAM" id="MobiDB-lite"/>
    </source>
</evidence>
<organism evidence="2 3">
    <name type="scientific">Mycobacterium tuberculosis</name>
    <dbReference type="NCBI Taxonomy" id="1773"/>
    <lineage>
        <taxon>Bacteria</taxon>
        <taxon>Bacillati</taxon>
        <taxon>Actinomycetota</taxon>
        <taxon>Actinomycetes</taxon>
        <taxon>Mycobacteriales</taxon>
        <taxon>Mycobacteriaceae</taxon>
        <taxon>Mycobacterium</taxon>
        <taxon>Mycobacterium tuberculosis complex</taxon>
    </lineage>
</organism>
<proteinExistence type="predicted"/>
<dbReference type="AlphaFoldDB" id="A0A655JGW3"/>
<dbReference type="Proteomes" id="UP000044938">
    <property type="component" value="Unassembled WGS sequence"/>
</dbReference>
<accession>A0A655JGW3</accession>
<feature type="region of interest" description="Disordered" evidence="1">
    <location>
        <begin position="1"/>
        <end position="33"/>
    </location>
</feature>
<sequence length="143" mass="16117">MLISQTLAERRGERLRRGPAGFGGGHQRRGRGHVRVAGPGAHEHRAQRLDQRETRDAALDRLRRPCGTRPKGLGLVGRFVGVQRELWFMPAPGSGSGTAFRGFQRLDRQIHRQRRRRQRDRVCGGHGQLKDGGGRLRAYSILE</sequence>
<dbReference type="EMBL" id="CSAJ01000580">
    <property type="protein sequence ID" value="COW91120.1"/>
    <property type="molecule type" value="Genomic_DNA"/>
</dbReference>
<protein>
    <submittedName>
        <fullName evidence="2">Uncharacterized protein</fullName>
    </submittedName>
</protein>
<evidence type="ECO:0000313" key="2">
    <source>
        <dbReference type="EMBL" id="COW91120.1"/>
    </source>
</evidence>